<protein>
    <submittedName>
        <fullName evidence="1">Uncharacterized protein</fullName>
    </submittedName>
</protein>
<accession>A0A2Z4MFF7</accession>
<organism evidence="1 2">
    <name type="scientific">Brevibacillus brevis</name>
    <name type="common">Bacillus brevis</name>
    <dbReference type="NCBI Taxonomy" id="1393"/>
    <lineage>
        <taxon>Bacteria</taxon>
        <taxon>Bacillati</taxon>
        <taxon>Bacillota</taxon>
        <taxon>Bacilli</taxon>
        <taxon>Bacillales</taxon>
        <taxon>Paenibacillaceae</taxon>
        <taxon>Brevibacillus</taxon>
    </lineage>
</organism>
<sequence length="543" mass="61391">MDQVRLDYLIRILQEEVRNGRIQIADSETIDAFMRIAYLPDGKSVDSSTVDGRIRALALTVEIGKYQQQLLEVPLRESQEQYFNILEHFFGNPYREMKRYNVTPHEVAVSMSQTPDIVKSFQNHIESFESGLRELWGYYAPIIQAHVRQLKGIRSIFGGDIFPSYIHNIAHSSGLYIDTIILPDPLLRSCTFFKAMPADRAFYYLSKHALNALQYKDLALADVDVPIVIIAPDSTYLDENGWDILSNVSQQNVTSHINKMFNKRYSTTEQIEDFLQGIHTTEDLLKSINDTNRLLFDTAWTNEPLELQIQRWQQNNPVHVQNSGIGNQLGFQVVGRMMQANDLVARSLQFDGTPIIDAPTSWQYLLWKYEYDAQQNTRPELLTKDVLVSNALTNINLPIIGNLTDTSIIQLRKEGALQELRDIIAKGIDDVSHSTEDSFNIVTEHVISNLKEVFDEHQKTINDLNIRQKKFYGLDLLPLLVSGGLGIAAACTGNPLITSLAAVSTTVFGAPSVKEVLKTGTELSKVRQEVTKSPVGILIKHSR</sequence>
<evidence type="ECO:0000313" key="2">
    <source>
        <dbReference type="Proteomes" id="UP000036061"/>
    </source>
</evidence>
<evidence type="ECO:0000313" key="1">
    <source>
        <dbReference type="EMBL" id="AWX55174.1"/>
    </source>
</evidence>
<proteinExistence type="predicted"/>
<name>A0A2Z4MFF7_BREBE</name>
<dbReference type="Proteomes" id="UP000036061">
    <property type="component" value="Chromosome"/>
</dbReference>
<reference evidence="1 2" key="1">
    <citation type="journal article" date="2015" name="Genome Announc.">
        <title>Draft Genome Sequence of Brevibacillus brevis DZQ7, a Plant Growth-Promoting Rhizobacterium with Broad-Spectrum Antimicrobial Activity.</title>
        <authorList>
            <person name="Hou Q."/>
            <person name="Wang C."/>
            <person name="Hou X."/>
            <person name="Xia Z."/>
            <person name="Ye J."/>
            <person name="Liu K."/>
            <person name="Liu H."/>
            <person name="Wang J."/>
            <person name="Guo H."/>
            <person name="Yu X."/>
            <person name="Yang Y."/>
            <person name="Du B."/>
            <person name="Ding Y."/>
        </authorList>
    </citation>
    <scope>NUCLEOTIDE SEQUENCE [LARGE SCALE GENOMIC DNA]</scope>
    <source>
        <strain evidence="1 2">DZQ7</strain>
    </source>
</reference>
<gene>
    <name evidence="1" type="ORF">AB432_009030</name>
</gene>
<dbReference type="RefSeq" id="WP_048031996.1">
    <property type="nucleotide sequence ID" value="NZ_CP030117.1"/>
</dbReference>
<dbReference type="EMBL" id="CP030117">
    <property type="protein sequence ID" value="AWX55174.1"/>
    <property type="molecule type" value="Genomic_DNA"/>
</dbReference>
<dbReference type="AlphaFoldDB" id="A0A2Z4MFF7"/>